<dbReference type="AlphaFoldDB" id="X1C6M2"/>
<accession>X1C6M2</accession>
<sequence length="47" mass="5406">MNIILLLDLKKINYEGFLTVELGFGYTINPDKAVYQSLKYLNKIGIK</sequence>
<comment type="caution">
    <text evidence="1">The sequence shown here is derived from an EMBL/GenBank/DDBJ whole genome shotgun (WGS) entry which is preliminary data.</text>
</comment>
<evidence type="ECO:0008006" key="2">
    <source>
        <dbReference type="Google" id="ProtNLM"/>
    </source>
</evidence>
<organism evidence="1">
    <name type="scientific">marine sediment metagenome</name>
    <dbReference type="NCBI Taxonomy" id="412755"/>
    <lineage>
        <taxon>unclassified sequences</taxon>
        <taxon>metagenomes</taxon>
        <taxon>ecological metagenomes</taxon>
    </lineage>
</organism>
<gene>
    <name evidence="1" type="ORF">S01H4_43958</name>
</gene>
<reference evidence="1" key="1">
    <citation type="journal article" date="2014" name="Front. Microbiol.">
        <title>High frequency of phylogenetically diverse reductive dehalogenase-homologous genes in deep subseafloor sedimentary metagenomes.</title>
        <authorList>
            <person name="Kawai M."/>
            <person name="Futagami T."/>
            <person name="Toyoda A."/>
            <person name="Takaki Y."/>
            <person name="Nishi S."/>
            <person name="Hori S."/>
            <person name="Arai W."/>
            <person name="Tsubouchi T."/>
            <person name="Morono Y."/>
            <person name="Uchiyama I."/>
            <person name="Ito T."/>
            <person name="Fujiyama A."/>
            <person name="Inagaki F."/>
            <person name="Takami H."/>
        </authorList>
    </citation>
    <scope>NUCLEOTIDE SEQUENCE</scope>
    <source>
        <strain evidence="1">Expedition CK06-06</strain>
    </source>
</reference>
<name>X1C6M2_9ZZZZ</name>
<dbReference type="EMBL" id="BART01024309">
    <property type="protein sequence ID" value="GAH03007.1"/>
    <property type="molecule type" value="Genomic_DNA"/>
</dbReference>
<proteinExistence type="predicted"/>
<evidence type="ECO:0000313" key="1">
    <source>
        <dbReference type="EMBL" id="GAH03007.1"/>
    </source>
</evidence>
<protein>
    <recommendedName>
        <fullName evidence="2">Xylose isomerase-like TIM barrel domain-containing protein</fullName>
    </recommendedName>
</protein>